<comment type="caution">
    <text evidence="11">The sequence shown here is derived from an EMBL/GenBank/DDBJ whole genome shotgun (WGS) entry which is preliminary data.</text>
</comment>
<dbReference type="GO" id="GO:0006564">
    <property type="term" value="P:L-serine biosynthetic process"/>
    <property type="evidence" value="ECO:0007669"/>
    <property type="project" value="UniProtKB-KW"/>
</dbReference>
<evidence type="ECO:0000256" key="1">
    <source>
        <dbReference type="ARBA" id="ARBA00001946"/>
    </source>
</evidence>
<gene>
    <name evidence="11" type="ORF">IEN85_08480</name>
</gene>
<dbReference type="RefSeq" id="WP_191616668.1">
    <property type="nucleotide sequence ID" value="NZ_JACYFG010000009.1"/>
</dbReference>
<dbReference type="EMBL" id="JACYFG010000009">
    <property type="protein sequence ID" value="MBD5779528.1"/>
    <property type="molecule type" value="Genomic_DNA"/>
</dbReference>
<sequence length="213" mass="23386">MSKKLIFIDCDSTLSSIEGIDELARLRGEETFRECENMTNKAMDGHIAIEDVYGARLDLIKPSAEECEKIGQLYIDTIEPTALETLAALREKGWEPIIVSGGLTQAIAPFARHLGVERVRAVDLIFDDAGRYLGFDGNCPTSRMGGKMKVIDADKAERGATQTVMVGDGSSDLETQPFVDLFIGYGGYLERAKVKAEAKQFVYKLSDIPALLD</sequence>
<reference evidence="11" key="1">
    <citation type="submission" date="2020-09" db="EMBL/GenBank/DDBJ databases">
        <title>Pelagicoccus enzymogenes sp. nov. with an EPS production, isolated from marine sediment.</title>
        <authorList>
            <person name="Feng X."/>
        </authorList>
    </citation>
    <scope>NUCLEOTIDE SEQUENCE</scope>
    <source>
        <strain evidence="11">NFK12</strain>
    </source>
</reference>
<evidence type="ECO:0000256" key="10">
    <source>
        <dbReference type="ARBA" id="ARBA00048523"/>
    </source>
</evidence>
<keyword evidence="6" id="KW-0378">Hydrolase</keyword>
<dbReference type="PANTHER" id="PTHR43344:SF2">
    <property type="entry name" value="PHOSPHOSERINE PHOSPHATASE"/>
    <property type="match status" value="1"/>
</dbReference>
<comment type="catalytic activity">
    <reaction evidence="10">
        <text>O-phospho-D-serine + H2O = D-serine + phosphate</text>
        <dbReference type="Rhea" id="RHEA:24873"/>
        <dbReference type="ChEBI" id="CHEBI:15377"/>
        <dbReference type="ChEBI" id="CHEBI:35247"/>
        <dbReference type="ChEBI" id="CHEBI:43474"/>
        <dbReference type="ChEBI" id="CHEBI:58680"/>
        <dbReference type="EC" id="3.1.3.3"/>
    </reaction>
</comment>
<evidence type="ECO:0000313" key="12">
    <source>
        <dbReference type="Proteomes" id="UP000622317"/>
    </source>
</evidence>
<dbReference type="Proteomes" id="UP000622317">
    <property type="component" value="Unassembled WGS sequence"/>
</dbReference>
<keyword evidence="5" id="KW-0479">Metal-binding</keyword>
<dbReference type="InterPro" id="IPR050582">
    <property type="entry name" value="HAD-like_SerB"/>
</dbReference>
<dbReference type="Pfam" id="PF12710">
    <property type="entry name" value="HAD"/>
    <property type="match status" value="1"/>
</dbReference>
<comment type="pathway">
    <text evidence="2">Amino-acid biosynthesis; L-serine biosynthesis; L-serine from 3-phospho-D-glycerate: step 3/3.</text>
</comment>
<accession>A0A927F6V9</accession>
<dbReference type="EC" id="3.1.3.3" evidence="3"/>
<dbReference type="Gene3D" id="3.40.50.1000">
    <property type="entry name" value="HAD superfamily/HAD-like"/>
    <property type="match status" value="1"/>
</dbReference>
<proteinExistence type="predicted"/>
<name>A0A927F6V9_9BACT</name>
<dbReference type="InterPro" id="IPR036412">
    <property type="entry name" value="HAD-like_sf"/>
</dbReference>
<keyword evidence="4" id="KW-0028">Amino-acid biosynthesis</keyword>
<comment type="catalytic activity">
    <reaction evidence="9">
        <text>O-phospho-L-serine + H2O = L-serine + phosphate</text>
        <dbReference type="Rhea" id="RHEA:21208"/>
        <dbReference type="ChEBI" id="CHEBI:15377"/>
        <dbReference type="ChEBI" id="CHEBI:33384"/>
        <dbReference type="ChEBI" id="CHEBI:43474"/>
        <dbReference type="ChEBI" id="CHEBI:57524"/>
        <dbReference type="EC" id="3.1.3.3"/>
    </reaction>
</comment>
<dbReference type="GO" id="GO:0005737">
    <property type="term" value="C:cytoplasm"/>
    <property type="evidence" value="ECO:0007669"/>
    <property type="project" value="TreeGrafter"/>
</dbReference>
<evidence type="ECO:0000256" key="7">
    <source>
        <dbReference type="ARBA" id="ARBA00022842"/>
    </source>
</evidence>
<dbReference type="GO" id="GO:0036424">
    <property type="term" value="F:L-phosphoserine phosphatase activity"/>
    <property type="evidence" value="ECO:0007669"/>
    <property type="project" value="TreeGrafter"/>
</dbReference>
<dbReference type="GO" id="GO:0000287">
    <property type="term" value="F:magnesium ion binding"/>
    <property type="evidence" value="ECO:0007669"/>
    <property type="project" value="TreeGrafter"/>
</dbReference>
<evidence type="ECO:0000256" key="8">
    <source>
        <dbReference type="ARBA" id="ARBA00023299"/>
    </source>
</evidence>
<dbReference type="InterPro" id="IPR023214">
    <property type="entry name" value="HAD_sf"/>
</dbReference>
<keyword evidence="7" id="KW-0460">Magnesium</keyword>
<dbReference type="Gene3D" id="1.10.150.210">
    <property type="entry name" value="Phosphoserine phosphatase, domain 2"/>
    <property type="match status" value="1"/>
</dbReference>
<evidence type="ECO:0000256" key="6">
    <source>
        <dbReference type="ARBA" id="ARBA00022801"/>
    </source>
</evidence>
<keyword evidence="8" id="KW-0718">Serine biosynthesis</keyword>
<evidence type="ECO:0000256" key="2">
    <source>
        <dbReference type="ARBA" id="ARBA00005135"/>
    </source>
</evidence>
<organism evidence="11 12">
    <name type="scientific">Pelagicoccus enzymogenes</name>
    <dbReference type="NCBI Taxonomy" id="2773457"/>
    <lineage>
        <taxon>Bacteria</taxon>
        <taxon>Pseudomonadati</taxon>
        <taxon>Verrucomicrobiota</taxon>
        <taxon>Opitutia</taxon>
        <taxon>Puniceicoccales</taxon>
        <taxon>Pelagicoccaceae</taxon>
        <taxon>Pelagicoccus</taxon>
    </lineage>
</organism>
<evidence type="ECO:0000313" key="11">
    <source>
        <dbReference type="EMBL" id="MBD5779528.1"/>
    </source>
</evidence>
<dbReference type="SUPFAM" id="SSF56784">
    <property type="entry name" value="HAD-like"/>
    <property type="match status" value="1"/>
</dbReference>
<comment type="cofactor">
    <cofactor evidence="1">
        <name>Mg(2+)</name>
        <dbReference type="ChEBI" id="CHEBI:18420"/>
    </cofactor>
</comment>
<dbReference type="NCBIfam" id="TIGR01488">
    <property type="entry name" value="HAD-SF-IB"/>
    <property type="match status" value="1"/>
</dbReference>
<keyword evidence="12" id="KW-1185">Reference proteome</keyword>
<dbReference type="PANTHER" id="PTHR43344">
    <property type="entry name" value="PHOSPHOSERINE PHOSPHATASE"/>
    <property type="match status" value="1"/>
</dbReference>
<evidence type="ECO:0000256" key="4">
    <source>
        <dbReference type="ARBA" id="ARBA00022605"/>
    </source>
</evidence>
<protein>
    <recommendedName>
        <fullName evidence="3">phosphoserine phosphatase</fullName>
        <ecNumber evidence="3">3.1.3.3</ecNumber>
    </recommendedName>
</protein>
<evidence type="ECO:0000256" key="3">
    <source>
        <dbReference type="ARBA" id="ARBA00012640"/>
    </source>
</evidence>
<evidence type="ECO:0000256" key="5">
    <source>
        <dbReference type="ARBA" id="ARBA00022723"/>
    </source>
</evidence>
<dbReference type="AlphaFoldDB" id="A0A927F6V9"/>
<evidence type="ECO:0000256" key="9">
    <source>
        <dbReference type="ARBA" id="ARBA00048138"/>
    </source>
</evidence>